<evidence type="ECO:0000256" key="6">
    <source>
        <dbReference type="ARBA" id="ARBA00022989"/>
    </source>
</evidence>
<evidence type="ECO:0000259" key="9">
    <source>
        <dbReference type="Pfam" id="PF01490"/>
    </source>
</evidence>
<keyword evidence="11" id="KW-1185">Reference proteome</keyword>
<feature type="transmembrane region" description="Helical" evidence="8">
    <location>
        <begin position="302"/>
        <end position="322"/>
    </location>
</feature>
<evidence type="ECO:0000256" key="3">
    <source>
        <dbReference type="ARBA" id="ARBA00022448"/>
    </source>
</evidence>
<dbReference type="Proteomes" id="UP000094389">
    <property type="component" value="Unassembled WGS sequence"/>
</dbReference>
<feature type="transmembrane region" description="Helical" evidence="8">
    <location>
        <begin position="72"/>
        <end position="91"/>
    </location>
</feature>
<keyword evidence="4 8" id="KW-0812">Transmembrane</keyword>
<accession>A0A1E4S505</accession>
<dbReference type="InterPro" id="IPR013057">
    <property type="entry name" value="AA_transpt_TM"/>
</dbReference>
<keyword evidence="6 8" id="KW-1133">Transmembrane helix</keyword>
<reference evidence="10 11" key="1">
    <citation type="journal article" date="2016" name="Proc. Natl. Acad. Sci. U.S.A.">
        <title>Comparative genomics of biotechnologically important yeasts.</title>
        <authorList>
            <person name="Riley R."/>
            <person name="Haridas S."/>
            <person name="Wolfe K.H."/>
            <person name="Lopes M.R."/>
            <person name="Hittinger C.T."/>
            <person name="Goeker M."/>
            <person name="Salamov A.A."/>
            <person name="Wisecaver J.H."/>
            <person name="Long T.M."/>
            <person name="Calvey C.H."/>
            <person name="Aerts A.L."/>
            <person name="Barry K.W."/>
            <person name="Choi C."/>
            <person name="Clum A."/>
            <person name="Coughlan A.Y."/>
            <person name="Deshpande S."/>
            <person name="Douglass A.P."/>
            <person name="Hanson S.J."/>
            <person name="Klenk H.-P."/>
            <person name="LaButti K.M."/>
            <person name="Lapidus A."/>
            <person name="Lindquist E.A."/>
            <person name="Lipzen A.M."/>
            <person name="Meier-Kolthoff J.P."/>
            <person name="Ohm R.A."/>
            <person name="Otillar R.P."/>
            <person name="Pangilinan J.L."/>
            <person name="Peng Y."/>
            <person name="Rokas A."/>
            <person name="Rosa C.A."/>
            <person name="Scheuner C."/>
            <person name="Sibirny A.A."/>
            <person name="Slot J.C."/>
            <person name="Stielow J.B."/>
            <person name="Sun H."/>
            <person name="Kurtzman C.P."/>
            <person name="Blackwell M."/>
            <person name="Grigoriev I.V."/>
            <person name="Jeffries T.W."/>
        </authorList>
    </citation>
    <scope>NUCLEOTIDE SEQUENCE [LARGE SCALE GENOMIC DNA]</scope>
    <source>
        <strain evidence="11">ATCC 18201 / CBS 1600 / BCRC 20928 / JCM 3617 / NBRC 0987 / NRRL Y-1542</strain>
    </source>
</reference>
<feature type="transmembrane region" description="Helical" evidence="8">
    <location>
        <begin position="374"/>
        <end position="398"/>
    </location>
</feature>
<feature type="transmembrane region" description="Helical" evidence="8">
    <location>
        <begin position="157"/>
        <end position="175"/>
    </location>
</feature>
<evidence type="ECO:0000256" key="8">
    <source>
        <dbReference type="SAM" id="Phobius"/>
    </source>
</evidence>
<dbReference type="PANTHER" id="PTHR22950">
    <property type="entry name" value="AMINO ACID TRANSPORTER"/>
    <property type="match status" value="1"/>
</dbReference>
<feature type="transmembrane region" description="Helical" evidence="8">
    <location>
        <begin position="351"/>
        <end position="368"/>
    </location>
</feature>
<organism evidence="10 11">
    <name type="scientific">Cyberlindnera jadinii (strain ATCC 18201 / CBS 1600 / BCRC 20928 / JCM 3617 / NBRC 0987 / NRRL Y-1542)</name>
    <name type="common">Torula yeast</name>
    <name type="synonym">Candida utilis</name>
    <dbReference type="NCBI Taxonomy" id="983966"/>
    <lineage>
        <taxon>Eukaryota</taxon>
        <taxon>Fungi</taxon>
        <taxon>Dikarya</taxon>
        <taxon>Ascomycota</taxon>
        <taxon>Saccharomycotina</taxon>
        <taxon>Saccharomycetes</taxon>
        <taxon>Phaffomycetales</taxon>
        <taxon>Phaffomycetaceae</taxon>
        <taxon>Cyberlindnera</taxon>
    </lineage>
</organism>
<dbReference type="RefSeq" id="XP_020071645.1">
    <property type="nucleotide sequence ID" value="XM_020212565.1"/>
</dbReference>
<dbReference type="PANTHER" id="PTHR22950:SF692">
    <property type="entry name" value="TRANSMEMBRANE AMINO ACID TRANSPORTER FAMILY PROTEIN"/>
    <property type="match status" value="1"/>
</dbReference>
<feature type="transmembrane region" description="Helical" evidence="8">
    <location>
        <begin position="112"/>
        <end position="145"/>
    </location>
</feature>
<dbReference type="AlphaFoldDB" id="A0A1E4S505"/>
<comment type="similarity">
    <text evidence="2">Belongs to the amino acid/polyamine transporter 2 family.</text>
</comment>
<evidence type="ECO:0000313" key="10">
    <source>
        <dbReference type="EMBL" id="ODV74606.1"/>
    </source>
</evidence>
<evidence type="ECO:0000256" key="2">
    <source>
        <dbReference type="ARBA" id="ARBA00008066"/>
    </source>
</evidence>
<feature type="transmembrane region" description="Helical" evidence="8">
    <location>
        <begin position="263"/>
        <end position="282"/>
    </location>
</feature>
<feature type="domain" description="Amino acid transporter transmembrane" evidence="9">
    <location>
        <begin position="44"/>
        <end position="429"/>
    </location>
</feature>
<evidence type="ECO:0000256" key="4">
    <source>
        <dbReference type="ARBA" id="ARBA00022692"/>
    </source>
</evidence>
<evidence type="ECO:0000313" key="11">
    <source>
        <dbReference type="Proteomes" id="UP000094389"/>
    </source>
</evidence>
<keyword evidence="5" id="KW-0029">Amino-acid transport</keyword>
<feature type="transmembrane region" description="Helical" evidence="8">
    <location>
        <begin position="410"/>
        <end position="431"/>
    </location>
</feature>
<dbReference type="OrthoDB" id="655540at2759"/>
<dbReference type="EMBL" id="KV453927">
    <property type="protein sequence ID" value="ODV74606.1"/>
    <property type="molecule type" value="Genomic_DNA"/>
</dbReference>
<proteinExistence type="inferred from homology"/>
<dbReference type="STRING" id="983966.A0A1E4S505"/>
<evidence type="ECO:0000256" key="7">
    <source>
        <dbReference type="ARBA" id="ARBA00023136"/>
    </source>
</evidence>
<dbReference type="GeneID" id="30986961"/>
<dbReference type="Pfam" id="PF01490">
    <property type="entry name" value="Aa_trans"/>
    <property type="match status" value="1"/>
</dbReference>
<name>A0A1E4S505_CYBJN</name>
<feature type="transmembrane region" description="Helical" evidence="8">
    <location>
        <begin position="182"/>
        <end position="203"/>
    </location>
</feature>
<dbReference type="OMA" id="AICYTVC"/>
<keyword evidence="3" id="KW-0813">Transport</keyword>
<comment type="subcellular location">
    <subcellularLocation>
        <location evidence="1">Vacuole membrane</location>
        <topology evidence="1">Multi-pass membrane protein</topology>
    </subcellularLocation>
</comment>
<keyword evidence="7 8" id="KW-0472">Membrane</keyword>
<protein>
    <recommendedName>
        <fullName evidence="9">Amino acid transporter transmembrane domain-containing protein</fullName>
    </recommendedName>
</protein>
<evidence type="ECO:0000256" key="5">
    <source>
        <dbReference type="ARBA" id="ARBA00022970"/>
    </source>
</evidence>
<dbReference type="GO" id="GO:0015179">
    <property type="term" value="F:L-amino acid transmembrane transporter activity"/>
    <property type="evidence" value="ECO:0007669"/>
    <property type="project" value="TreeGrafter"/>
</dbReference>
<evidence type="ECO:0000256" key="1">
    <source>
        <dbReference type="ARBA" id="ARBA00004128"/>
    </source>
</evidence>
<feature type="transmembrane region" description="Helical" evidence="8">
    <location>
        <begin position="223"/>
        <end position="243"/>
    </location>
</feature>
<gene>
    <name evidence="10" type="ORF">CYBJADRAFT_124945</name>
</gene>
<sequence length="432" mass="47365">MATVGSEERPLIEDSLHPTFSYNAIEEETDARSVRTAALKNTGNSTAPQTIFNGINTLIGIGILSLPLGMRYAGWIPGSVILLACALSTQYTAKLLAKCLQKNDELMTYGDIAQYCLGNVAHFIIVATFTVDLLSAGISMIVIFADSFNALTGVDKLVFKIIISFLFFLFSFLRLDILSHLSLLGILCTTLIVFSVIICGLFKTDGPGSLLHPSPTSLWPQDAQNLFLSLGIFMSPFGGHAIFPELYRDMVHPKKYNRSVSTIFGFTWSVDFAMAGLGYLMFGEAVLDEITKSIMVTPGFPQWINVVICALMGILPVSKGPLITRPIITMLDQYTSSKTTYNKLPSSVIRAINRFVIVLIFFITSLVFTDFGRIMSFLGSAICFAICIIYPLTFYLIIYYDELSVWKITATVISIIISVILAVCGTTAVALV</sequence>
<dbReference type="GO" id="GO:0005774">
    <property type="term" value="C:vacuolar membrane"/>
    <property type="evidence" value="ECO:0007669"/>
    <property type="project" value="UniProtKB-SubCell"/>
</dbReference>